<dbReference type="InterPro" id="IPR036324">
    <property type="entry name" value="Mn/Fe_SOD_N_sf"/>
</dbReference>
<evidence type="ECO:0000256" key="11">
    <source>
        <dbReference type="RuleBase" id="RU000414"/>
    </source>
</evidence>
<dbReference type="Gene3D" id="3.55.40.20">
    <property type="entry name" value="Iron/manganese superoxide dismutase, C-terminal domain"/>
    <property type="match status" value="1"/>
</dbReference>
<feature type="domain" description="Manganese/iron superoxide dismutase N-terminal" evidence="12">
    <location>
        <begin position="10"/>
        <end position="90"/>
    </location>
</feature>
<proteinExistence type="inferred from homology"/>
<dbReference type="FunFam" id="1.10.287.990:FF:000001">
    <property type="entry name" value="Superoxide dismutase"/>
    <property type="match status" value="1"/>
</dbReference>
<reference evidence="14 15" key="1">
    <citation type="submission" date="2018-07" db="EMBL/GenBank/DDBJ databases">
        <title>The complete nuclear genome of the prasinophyte Chloropicon primus (CCMP1205).</title>
        <authorList>
            <person name="Pombert J.-F."/>
            <person name="Otis C."/>
            <person name="Turmel M."/>
            <person name="Lemieux C."/>
        </authorList>
    </citation>
    <scope>NUCLEOTIDE SEQUENCE [LARGE SCALE GENOMIC DNA]</scope>
    <source>
        <strain evidence="14 15">CCMP1205</strain>
    </source>
</reference>
<keyword evidence="8" id="KW-0464">Manganese</keyword>
<dbReference type="SUPFAM" id="SSF54719">
    <property type="entry name" value="Fe,Mn superoxide dismutase (SOD), C-terminal domain"/>
    <property type="match status" value="1"/>
</dbReference>
<comment type="subcellular location">
    <subcellularLocation>
        <location evidence="3">Mitochondrion matrix</location>
    </subcellularLocation>
</comment>
<comment type="similarity">
    <text evidence="4 11">Belongs to the iron/manganese superoxide dismutase family.</text>
</comment>
<keyword evidence="15" id="KW-1185">Reference proteome</keyword>
<dbReference type="PROSITE" id="PS00088">
    <property type="entry name" value="SOD_MN"/>
    <property type="match status" value="1"/>
</dbReference>
<dbReference type="OrthoDB" id="239262at2759"/>
<dbReference type="GO" id="GO:0004784">
    <property type="term" value="F:superoxide dismutase activity"/>
    <property type="evidence" value="ECO:0007669"/>
    <property type="project" value="UniProtKB-EC"/>
</dbReference>
<dbReference type="InterPro" id="IPR050265">
    <property type="entry name" value="Fe/Mn_Superoxide_Dismutase"/>
</dbReference>
<dbReference type="PANTHER" id="PTHR11404:SF6">
    <property type="entry name" value="SUPEROXIDE DISMUTASE [MN], MITOCHONDRIAL"/>
    <property type="match status" value="1"/>
</dbReference>
<evidence type="ECO:0000256" key="3">
    <source>
        <dbReference type="ARBA" id="ARBA00004305"/>
    </source>
</evidence>
<dbReference type="Gene3D" id="1.10.287.990">
    <property type="entry name" value="Fe,Mn superoxide dismutase (SOD) domain"/>
    <property type="match status" value="1"/>
</dbReference>
<dbReference type="InterPro" id="IPR001189">
    <property type="entry name" value="Mn/Fe_SOD"/>
</dbReference>
<sequence>MLSLTQVQAKHTLPDLPYDYSALEPVISGEIMELHHSKHHQAYVNGLNAASEQMEEAQSKGDVASMTKLVKAINFNGGGHINHSIFWENLCPVKDYRPPQGALLEKINQDFGSLEKMQANLTASTVGLQGSGWGWLGYDKQTDQLYVKTMANQDPLSCGAPLFGIDAWEHAYYLQYKNVRPDYVKAIWDIVNWKDVEQRFEAARK</sequence>
<dbReference type="Proteomes" id="UP000316726">
    <property type="component" value="Chromosome 8"/>
</dbReference>
<dbReference type="InterPro" id="IPR019832">
    <property type="entry name" value="Mn/Fe_SOD_C"/>
</dbReference>
<evidence type="ECO:0000256" key="7">
    <source>
        <dbReference type="ARBA" id="ARBA00023002"/>
    </source>
</evidence>
<evidence type="ECO:0000256" key="5">
    <source>
        <dbReference type="ARBA" id="ARBA00012682"/>
    </source>
</evidence>
<dbReference type="InterPro" id="IPR019831">
    <property type="entry name" value="Mn/Fe_SOD_N"/>
</dbReference>
<evidence type="ECO:0000256" key="8">
    <source>
        <dbReference type="ARBA" id="ARBA00023211"/>
    </source>
</evidence>
<dbReference type="InterPro" id="IPR019833">
    <property type="entry name" value="Mn/Fe_SOD_BS"/>
</dbReference>
<evidence type="ECO:0000256" key="1">
    <source>
        <dbReference type="ARBA" id="ARBA00001936"/>
    </source>
</evidence>
<dbReference type="EMBL" id="CP031041">
    <property type="protein sequence ID" value="QDZ22761.1"/>
    <property type="molecule type" value="Genomic_DNA"/>
</dbReference>
<evidence type="ECO:0000256" key="10">
    <source>
        <dbReference type="PIRSR" id="PIRSR000349-1"/>
    </source>
</evidence>
<dbReference type="PRINTS" id="PR01703">
    <property type="entry name" value="MNSODISMTASE"/>
</dbReference>
<organism evidence="14 15">
    <name type="scientific">Chloropicon primus</name>
    <dbReference type="NCBI Taxonomy" id="1764295"/>
    <lineage>
        <taxon>Eukaryota</taxon>
        <taxon>Viridiplantae</taxon>
        <taxon>Chlorophyta</taxon>
        <taxon>Chloropicophyceae</taxon>
        <taxon>Chloropicales</taxon>
        <taxon>Chloropicaceae</taxon>
        <taxon>Chloropicon</taxon>
    </lineage>
</organism>
<accession>A0A5B8MQX7</accession>
<feature type="binding site" evidence="10">
    <location>
        <position position="166"/>
    </location>
    <ligand>
        <name>Mn(2+)</name>
        <dbReference type="ChEBI" id="CHEBI:29035"/>
    </ligand>
</feature>
<dbReference type="Pfam" id="PF00081">
    <property type="entry name" value="Sod_Fe_N"/>
    <property type="match status" value="1"/>
</dbReference>
<dbReference type="PANTHER" id="PTHR11404">
    <property type="entry name" value="SUPEROXIDE DISMUTASE 2"/>
    <property type="match status" value="1"/>
</dbReference>
<name>A0A5B8MQX7_9CHLO</name>
<dbReference type="FunFam" id="3.55.40.20:FF:000002">
    <property type="entry name" value="Superoxide dismutase"/>
    <property type="match status" value="1"/>
</dbReference>
<feature type="binding site" evidence="10">
    <location>
        <position position="170"/>
    </location>
    <ligand>
        <name>Mn(2+)</name>
        <dbReference type="ChEBI" id="CHEBI:29035"/>
    </ligand>
</feature>
<keyword evidence="6 10" id="KW-0479">Metal-binding</keyword>
<dbReference type="Pfam" id="PF02777">
    <property type="entry name" value="Sod_Fe_C"/>
    <property type="match status" value="1"/>
</dbReference>
<gene>
    <name evidence="14" type="ORF">A3770_08p52790</name>
</gene>
<evidence type="ECO:0000313" key="14">
    <source>
        <dbReference type="EMBL" id="QDZ22761.1"/>
    </source>
</evidence>
<evidence type="ECO:0000256" key="2">
    <source>
        <dbReference type="ARBA" id="ARBA00002170"/>
    </source>
</evidence>
<dbReference type="GO" id="GO:0030145">
    <property type="term" value="F:manganese ion binding"/>
    <property type="evidence" value="ECO:0007669"/>
    <property type="project" value="TreeGrafter"/>
</dbReference>
<comment type="catalytic activity">
    <reaction evidence="9 11">
        <text>2 superoxide + 2 H(+) = H2O2 + O2</text>
        <dbReference type="Rhea" id="RHEA:20696"/>
        <dbReference type="ChEBI" id="CHEBI:15378"/>
        <dbReference type="ChEBI" id="CHEBI:15379"/>
        <dbReference type="ChEBI" id="CHEBI:16240"/>
        <dbReference type="ChEBI" id="CHEBI:18421"/>
        <dbReference type="EC" id="1.15.1.1"/>
    </reaction>
</comment>
<dbReference type="InterPro" id="IPR036314">
    <property type="entry name" value="SOD_C_sf"/>
</dbReference>
<comment type="function">
    <text evidence="11">Destroys radicals which are normally produced within the cells and which are toxic to biological systems.</text>
</comment>
<evidence type="ECO:0000256" key="9">
    <source>
        <dbReference type="ARBA" id="ARBA00049204"/>
    </source>
</evidence>
<comment type="function">
    <text evidence="2">Destroys superoxide anion radicals which are normally produced within the cells and which are toxic to biological systems.</text>
</comment>
<dbReference type="EC" id="1.15.1.1" evidence="5 11"/>
<evidence type="ECO:0000313" key="15">
    <source>
        <dbReference type="Proteomes" id="UP000316726"/>
    </source>
</evidence>
<protein>
    <recommendedName>
        <fullName evidence="5 11">Superoxide dismutase</fullName>
        <ecNumber evidence="5 11">1.15.1.1</ecNumber>
    </recommendedName>
</protein>
<dbReference type="SUPFAM" id="SSF46609">
    <property type="entry name" value="Fe,Mn superoxide dismutase (SOD), N-terminal domain"/>
    <property type="match status" value="1"/>
</dbReference>
<keyword evidence="7 11" id="KW-0560">Oxidoreductase</keyword>
<evidence type="ECO:0000259" key="13">
    <source>
        <dbReference type="Pfam" id="PF02777"/>
    </source>
</evidence>
<dbReference type="GO" id="GO:0005759">
    <property type="term" value="C:mitochondrial matrix"/>
    <property type="evidence" value="ECO:0007669"/>
    <property type="project" value="UniProtKB-SubCell"/>
</dbReference>
<evidence type="ECO:0000256" key="6">
    <source>
        <dbReference type="ARBA" id="ARBA00022723"/>
    </source>
</evidence>
<dbReference type="PIRSF" id="PIRSF000349">
    <property type="entry name" value="SODismutase"/>
    <property type="match status" value="1"/>
</dbReference>
<dbReference type="STRING" id="1764295.A0A5B8MQX7"/>
<feature type="binding site" evidence="10">
    <location>
        <position position="83"/>
    </location>
    <ligand>
        <name>Mn(2+)</name>
        <dbReference type="ChEBI" id="CHEBI:29035"/>
    </ligand>
</feature>
<evidence type="ECO:0000256" key="4">
    <source>
        <dbReference type="ARBA" id="ARBA00008714"/>
    </source>
</evidence>
<feature type="binding site" evidence="10">
    <location>
        <position position="35"/>
    </location>
    <ligand>
        <name>Mn(2+)</name>
        <dbReference type="ChEBI" id="CHEBI:29035"/>
    </ligand>
</feature>
<feature type="domain" description="Manganese/iron superoxide dismutase C-terminal" evidence="13">
    <location>
        <begin position="99"/>
        <end position="199"/>
    </location>
</feature>
<evidence type="ECO:0000259" key="12">
    <source>
        <dbReference type="Pfam" id="PF00081"/>
    </source>
</evidence>
<comment type="cofactor">
    <cofactor evidence="1">
        <name>Mn(2+)</name>
        <dbReference type="ChEBI" id="CHEBI:29035"/>
    </cofactor>
</comment>
<dbReference type="AlphaFoldDB" id="A0A5B8MQX7"/>